<proteinExistence type="predicted"/>
<dbReference type="InterPro" id="IPR050640">
    <property type="entry name" value="Bact_2-comp_sensor_kinase"/>
</dbReference>
<evidence type="ECO:0000313" key="4">
    <source>
        <dbReference type="Proteomes" id="UP000183071"/>
    </source>
</evidence>
<keyword evidence="4" id="KW-1185">Reference proteome</keyword>
<gene>
    <name evidence="3" type="ORF">SAMN05444353_2444</name>
</gene>
<evidence type="ECO:0000313" key="3">
    <source>
        <dbReference type="EMBL" id="SEE57252.1"/>
    </source>
</evidence>
<feature type="domain" description="Signal transduction histidine kinase internal region" evidence="2">
    <location>
        <begin position="140"/>
        <end position="218"/>
    </location>
</feature>
<sequence length="327" mass="37874">MCQNHKQLENMTQKKLFKTSAIVSGIILVLMLILRNAQSEIFAVLSSSLGLVVFYTLLNYLFQTEKIKFGTSNLRLKYLFLGISIPLLIFAIDATTDLDGGFLKNSVRILLAIAVAYLIFYWTYEYRKSIQKLKKDKLEAELMLLKNQINPHFFFNTLNNLYALIKKDADAAQDYVLKLSDLMRFTIYDSGKENVQLKDEIDYLINFIDLQTARYHKDIDVNFEKSIKNPETKVAPLLFIILLENAFKHGIEKATDNAFVHLQLIEDENKISFTVKNNYDAEESSEDKGIGLENLKDRLNLLYPNTHQLYNKIEENTYSTTLDIYKK</sequence>
<reference evidence="3 4" key="1">
    <citation type="submission" date="2016-10" db="EMBL/GenBank/DDBJ databases">
        <authorList>
            <person name="Varghese N."/>
            <person name="Submissions S."/>
        </authorList>
    </citation>
    <scope>NUCLEOTIDE SEQUENCE [LARGE SCALE GENOMIC DNA]</scope>
    <source>
        <strain evidence="3 4">DSW-5</strain>
    </source>
</reference>
<dbReference type="SUPFAM" id="SSF55874">
    <property type="entry name" value="ATPase domain of HSP90 chaperone/DNA topoisomerase II/histidine kinase"/>
    <property type="match status" value="1"/>
</dbReference>
<feature type="transmembrane region" description="Helical" evidence="1">
    <location>
        <begin position="74"/>
        <end position="94"/>
    </location>
</feature>
<dbReference type="EMBL" id="FNUE01000002">
    <property type="protein sequence ID" value="SEE57252.1"/>
    <property type="molecule type" value="Genomic_DNA"/>
</dbReference>
<feature type="transmembrane region" description="Helical" evidence="1">
    <location>
        <begin position="106"/>
        <end position="124"/>
    </location>
</feature>
<dbReference type="Proteomes" id="UP000183071">
    <property type="component" value="Unassembled WGS sequence"/>
</dbReference>
<accession>A0A1H5JXM0</accession>
<name>A0A1H5JXM0_9FLAO</name>
<protein>
    <submittedName>
        <fullName evidence="3">GHKL domain-containing protein</fullName>
    </submittedName>
</protein>
<organism evidence="3 4">
    <name type="scientific">Polaribacter dokdonensis DSW-5</name>
    <dbReference type="NCBI Taxonomy" id="1300348"/>
    <lineage>
        <taxon>Bacteria</taxon>
        <taxon>Pseudomonadati</taxon>
        <taxon>Bacteroidota</taxon>
        <taxon>Flavobacteriia</taxon>
        <taxon>Flavobacteriales</taxon>
        <taxon>Flavobacteriaceae</taxon>
    </lineage>
</organism>
<dbReference type="InterPro" id="IPR010559">
    <property type="entry name" value="Sig_transdc_His_kin_internal"/>
</dbReference>
<evidence type="ECO:0000259" key="2">
    <source>
        <dbReference type="Pfam" id="PF06580"/>
    </source>
</evidence>
<dbReference type="PANTHER" id="PTHR34220">
    <property type="entry name" value="SENSOR HISTIDINE KINASE YPDA"/>
    <property type="match status" value="1"/>
</dbReference>
<comment type="caution">
    <text evidence="3">The sequence shown here is derived from an EMBL/GenBank/DDBJ whole genome shotgun (WGS) entry which is preliminary data.</text>
</comment>
<dbReference type="Gene3D" id="3.30.565.10">
    <property type="entry name" value="Histidine kinase-like ATPase, C-terminal domain"/>
    <property type="match status" value="1"/>
</dbReference>
<feature type="transmembrane region" description="Helical" evidence="1">
    <location>
        <begin position="16"/>
        <end position="35"/>
    </location>
</feature>
<dbReference type="InterPro" id="IPR036890">
    <property type="entry name" value="HATPase_C_sf"/>
</dbReference>
<dbReference type="PANTHER" id="PTHR34220:SF7">
    <property type="entry name" value="SENSOR HISTIDINE KINASE YPDA"/>
    <property type="match status" value="1"/>
</dbReference>
<keyword evidence="1" id="KW-1133">Transmembrane helix</keyword>
<keyword evidence="1" id="KW-0812">Transmembrane</keyword>
<dbReference type="Pfam" id="PF06580">
    <property type="entry name" value="His_kinase"/>
    <property type="match status" value="1"/>
</dbReference>
<evidence type="ECO:0000256" key="1">
    <source>
        <dbReference type="SAM" id="Phobius"/>
    </source>
</evidence>
<feature type="transmembrane region" description="Helical" evidence="1">
    <location>
        <begin position="41"/>
        <end position="62"/>
    </location>
</feature>
<keyword evidence="1" id="KW-0472">Membrane</keyword>